<evidence type="ECO:0008006" key="3">
    <source>
        <dbReference type="Google" id="ProtNLM"/>
    </source>
</evidence>
<dbReference type="OrthoDB" id="9808993at2"/>
<keyword evidence="2" id="KW-1185">Reference proteome</keyword>
<dbReference type="SUPFAM" id="SSF109604">
    <property type="entry name" value="HD-domain/PDEase-like"/>
    <property type="match status" value="1"/>
</dbReference>
<evidence type="ECO:0000313" key="1">
    <source>
        <dbReference type="EMBL" id="PQJ11911.1"/>
    </source>
</evidence>
<dbReference type="Gene3D" id="1.10.3210.10">
    <property type="entry name" value="Hypothetical protein af1432"/>
    <property type="match status" value="1"/>
</dbReference>
<dbReference type="AlphaFoldDB" id="A0A2S7SZ79"/>
<reference evidence="1 2" key="1">
    <citation type="submission" date="2018-01" db="EMBL/GenBank/DDBJ databases">
        <title>A novel member of the phylum Bacteroidetes isolated from glacier ice.</title>
        <authorList>
            <person name="Liu Q."/>
            <person name="Xin Y.-H."/>
        </authorList>
    </citation>
    <scope>NUCLEOTIDE SEQUENCE [LARGE SCALE GENOMIC DNA]</scope>
    <source>
        <strain evidence="1 2">RB1R16</strain>
    </source>
</reference>
<comment type="caution">
    <text evidence="1">The sequence shown here is derived from an EMBL/GenBank/DDBJ whole genome shotgun (WGS) entry which is preliminary data.</text>
</comment>
<dbReference type="InterPro" id="IPR009218">
    <property type="entry name" value="HD_phosphohydro"/>
</dbReference>
<gene>
    <name evidence="1" type="ORF">CJD36_008950</name>
</gene>
<dbReference type="PANTHER" id="PTHR21174:SF0">
    <property type="entry name" value="HD PHOSPHOHYDROLASE FAMILY PROTEIN-RELATED"/>
    <property type="match status" value="1"/>
</dbReference>
<protein>
    <recommendedName>
        <fullName evidence="3">Phosphohydrolase</fullName>
    </recommendedName>
</protein>
<dbReference type="Proteomes" id="UP000239872">
    <property type="component" value="Unassembled WGS sequence"/>
</dbReference>
<evidence type="ECO:0000313" key="2">
    <source>
        <dbReference type="Proteomes" id="UP000239872"/>
    </source>
</evidence>
<dbReference type="PIRSF" id="PIRSF035170">
    <property type="entry name" value="HD_phosphohydro"/>
    <property type="match status" value="1"/>
</dbReference>
<dbReference type="PANTHER" id="PTHR21174">
    <property type="match status" value="1"/>
</dbReference>
<sequence length="208" mass="24251">MPTLQITELQGVFTELAGRYTPDEVAVQRARRMIETHHTERGRHYHNLAHLADIIDQLLPFKENEGWDVLLFTTFYHDIMYNVLRHDNEEQSAELAVKEMKLLGVPEAVVESTRACILATKTHESTGSALIDLFIDADMSIVGRDYDTYIIYAQQVRKEYGIYPDLLYNPGRKKALGHFLEMERIFKTQYFYDKYEVKARENVVKEMA</sequence>
<dbReference type="RefSeq" id="WP_105038791.1">
    <property type="nucleotide sequence ID" value="NZ_PPSL01000002.1"/>
</dbReference>
<name>A0A2S7SZ79_9BACT</name>
<dbReference type="EMBL" id="PPSL01000002">
    <property type="protein sequence ID" value="PQJ11911.1"/>
    <property type="molecule type" value="Genomic_DNA"/>
</dbReference>
<proteinExistence type="predicted"/>
<accession>A0A2S7SZ79</accession>
<organism evidence="1 2">
    <name type="scientific">Flavipsychrobacter stenotrophus</name>
    <dbReference type="NCBI Taxonomy" id="2077091"/>
    <lineage>
        <taxon>Bacteria</taxon>
        <taxon>Pseudomonadati</taxon>
        <taxon>Bacteroidota</taxon>
        <taxon>Chitinophagia</taxon>
        <taxon>Chitinophagales</taxon>
        <taxon>Chitinophagaceae</taxon>
        <taxon>Flavipsychrobacter</taxon>
    </lineage>
</organism>